<dbReference type="InterPro" id="IPR037004">
    <property type="entry name" value="Exonuc_VII_ssu_sf"/>
</dbReference>
<evidence type="ECO:0000256" key="5">
    <source>
        <dbReference type="ARBA" id="ARBA00022839"/>
    </source>
</evidence>
<dbReference type="AlphaFoldDB" id="A0A1Y3U6K1"/>
<dbReference type="Gene3D" id="1.10.287.1040">
    <property type="entry name" value="Exonuclease VII, small subunit"/>
    <property type="match status" value="1"/>
</dbReference>
<evidence type="ECO:0000256" key="4">
    <source>
        <dbReference type="ARBA" id="ARBA00022801"/>
    </source>
</evidence>
<feature type="region of interest" description="Disordered" evidence="6">
    <location>
        <begin position="61"/>
        <end position="98"/>
    </location>
</feature>
<protein>
    <submittedName>
        <fullName evidence="7">Exodeoxyribonuclease VII</fullName>
    </submittedName>
</protein>
<evidence type="ECO:0000313" key="8">
    <source>
        <dbReference type="Proteomes" id="UP000196560"/>
    </source>
</evidence>
<dbReference type="GO" id="GO:0006308">
    <property type="term" value="P:DNA catabolic process"/>
    <property type="evidence" value="ECO:0007669"/>
    <property type="project" value="InterPro"/>
</dbReference>
<dbReference type="STRING" id="1118060.GCA_000311845_01090"/>
<evidence type="ECO:0000256" key="3">
    <source>
        <dbReference type="ARBA" id="ARBA00022722"/>
    </source>
</evidence>
<dbReference type="eggNOG" id="ENOG5031TYU">
    <property type="taxonomic scope" value="Bacteria"/>
</dbReference>
<sequence>MAEVAPNSFADITERLDEIISVVRSKDTSLERSLDLYDEAIELGSRAAELVDSFDLSPEEAAQLDQAARADDTSLDAAAQDGSDSASDAGADAAPPTE</sequence>
<evidence type="ECO:0000313" key="7">
    <source>
        <dbReference type="EMBL" id="OUN44392.1"/>
    </source>
</evidence>
<evidence type="ECO:0000256" key="6">
    <source>
        <dbReference type="SAM" id="MobiDB-lite"/>
    </source>
</evidence>
<keyword evidence="3" id="KW-0540">Nuclease</keyword>
<organism evidence="7 8">
    <name type="scientific">Enorma massiliensis</name>
    <dbReference type="NCBI Taxonomy" id="1472761"/>
    <lineage>
        <taxon>Bacteria</taxon>
        <taxon>Bacillati</taxon>
        <taxon>Actinomycetota</taxon>
        <taxon>Coriobacteriia</taxon>
        <taxon>Coriobacteriales</taxon>
        <taxon>Coriobacteriaceae</taxon>
        <taxon>Enorma</taxon>
    </lineage>
</organism>
<reference evidence="8" key="1">
    <citation type="submission" date="2017-04" db="EMBL/GenBank/DDBJ databases">
        <title>Function of individual gut microbiota members based on whole genome sequencing of pure cultures obtained from chicken caecum.</title>
        <authorList>
            <person name="Medvecky M."/>
            <person name="Cejkova D."/>
            <person name="Polansky O."/>
            <person name="Karasova D."/>
            <person name="Kubasova T."/>
            <person name="Cizek A."/>
            <person name="Rychlik I."/>
        </authorList>
    </citation>
    <scope>NUCLEOTIDE SEQUENCE [LARGE SCALE GENOMIC DNA]</scope>
    <source>
        <strain evidence="8">An70</strain>
    </source>
</reference>
<evidence type="ECO:0000256" key="1">
    <source>
        <dbReference type="ARBA" id="ARBA00009998"/>
    </source>
</evidence>
<feature type="compositionally biased region" description="Low complexity" evidence="6">
    <location>
        <begin position="76"/>
        <end position="98"/>
    </location>
</feature>
<dbReference type="EMBL" id="NFHO01000001">
    <property type="protein sequence ID" value="OUN44392.1"/>
    <property type="molecule type" value="Genomic_DNA"/>
</dbReference>
<keyword evidence="8" id="KW-1185">Reference proteome</keyword>
<dbReference type="Pfam" id="PF02609">
    <property type="entry name" value="Exonuc_VII_S"/>
    <property type="match status" value="1"/>
</dbReference>
<name>A0A1Y3U6K1_9ACTN</name>
<keyword evidence="4" id="KW-0378">Hydrolase</keyword>
<comment type="similarity">
    <text evidence="1">Belongs to the XseB family.</text>
</comment>
<dbReference type="GO" id="GO:0009318">
    <property type="term" value="C:exodeoxyribonuclease VII complex"/>
    <property type="evidence" value="ECO:0007669"/>
    <property type="project" value="InterPro"/>
</dbReference>
<dbReference type="Proteomes" id="UP000196560">
    <property type="component" value="Unassembled WGS sequence"/>
</dbReference>
<dbReference type="RefSeq" id="WP_022349440.1">
    <property type="nucleotide sequence ID" value="NZ_CALUIC010000009.1"/>
</dbReference>
<accession>A0A1Y3U6K1</accession>
<keyword evidence="5" id="KW-0269">Exonuclease</keyword>
<dbReference type="SUPFAM" id="SSF116842">
    <property type="entry name" value="XseB-like"/>
    <property type="match status" value="1"/>
</dbReference>
<evidence type="ECO:0000256" key="2">
    <source>
        <dbReference type="ARBA" id="ARBA00022490"/>
    </source>
</evidence>
<gene>
    <name evidence="7" type="ORF">B5G21_00065</name>
</gene>
<keyword evidence="2" id="KW-0963">Cytoplasm</keyword>
<proteinExistence type="inferred from homology"/>
<comment type="caution">
    <text evidence="7">The sequence shown here is derived from an EMBL/GenBank/DDBJ whole genome shotgun (WGS) entry which is preliminary data.</text>
</comment>
<dbReference type="InterPro" id="IPR003761">
    <property type="entry name" value="Exonuc_VII_S"/>
</dbReference>
<dbReference type="GO" id="GO:0008855">
    <property type="term" value="F:exodeoxyribonuclease VII activity"/>
    <property type="evidence" value="ECO:0007669"/>
    <property type="project" value="InterPro"/>
</dbReference>